<sequence>MKYVRDLIKQRLDNIHMHIDMSKGFISETEQRIQKEKEVLAELEKEKEELELSLPPA</sequence>
<keyword evidence="3" id="KW-1185">Reference proteome</keyword>
<dbReference type="RefSeq" id="WP_327605951.1">
    <property type="nucleotide sequence ID" value="NZ_JARZFX010000001.1"/>
</dbReference>
<dbReference type="EMBL" id="JARZFX010000001">
    <property type="protein sequence ID" value="MEC5422384.1"/>
    <property type="molecule type" value="Genomic_DNA"/>
</dbReference>
<name>A0ABU6KAU8_9BACI</name>
<gene>
    <name evidence="2" type="ORF">QGM71_02620</name>
</gene>
<protein>
    <submittedName>
        <fullName evidence="2">Uncharacterized protein</fullName>
    </submittedName>
</protein>
<evidence type="ECO:0000256" key="1">
    <source>
        <dbReference type="SAM" id="Coils"/>
    </source>
</evidence>
<proteinExistence type="predicted"/>
<reference evidence="2 3" key="1">
    <citation type="journal article" date="2024" name="Int. J. Syst. Evol. Microbiol.">
        <title>Virgibacillus tibetensis sp. nov., isolated from salt lake on the Tibetan Plateau of China.</title>
        <authorList>
            <person name="Phurbu D."/>
            <person name="Liu Z.-X."/>
            <person name="Wang R."/>
            <person name="Zheng Y.-Y."/>
            <person name="Liu H.-C."/>
            <person name="Zhou Y.-G."/>
            <person name="Yu Y.-J."/>
            <person name="Li A.-H."/>
        </authorList>
    </citation>
    <scope>NUCLEOTIDE SEQUENCE [LARGE SCALE GENOMIC DNA]</scope>
    <source>
        <strain evidence="2 3">C22-A2</strain>
    </source>
</reference>
<comment type="caution">
    <text evidence="2">The sequence shown here is derived from an EMBL/GenBank/DDBJ whole genome shotgun (WGS) entry which is preliminary data.</text>
</comment>
<dbReference type="Proteomes" id="UP001335737">
    <property type="component" value="Unassembled WGS sequence"/>
</dbReference>
<organism evidence="2 3">
    <name type="scientific">Virgibacillus tibetensis</name>
    <dbReference type="NCBI Taxonomy" id="3042313"/>
    <lineage>
        <taxon>Bacteria</taxon>
        <taxon>Bacillati</taxon>
        <taxon>Bacillota</taxon>
        <taxon>Bacilli</taxon>
        <taxon>Bacillales</taxon>
        <taxon>Bacillaceae</taxon>
        <taxon>Virgibacillus</taxon>
    </lineage>
</organism>
<keyword evidence="1" id="KW-0175">Coiled coil</keyword>
<accession>A0ABU6KAU8</accession>
<feature type="coiled-coil region" evidence="1">
    <location>
        <begin position="26"/>
        <end position="53"/>
    </location>
</feature>
<evidence type="ECO:0000313" key="3">
    <source>
        <dbReference type="Proteomes" id="UP001335737"/>
    </source>
</evidence>
<evidence type="ECO:0000313" key="2">
    <source>
        <dbReference type="EMBL" id="MEC5422384.1"/>
    </source>
</evidence>